<dbReference type="InterPro" id="IPR036582">
    <property type="entry name" value="Mao_N_sf"/>
</dbReference>
<dbReference type="InterPro" id="IPR021729">
    <property type="entry name" value="DUF3298"/>
</dbReference>
<dbReference type="SUPFAM" id="SSF55383">
    <property type="entry name" value="Copper amine oxidase, domain N"/>
    <property type="match status" value="1"/>
</dbReference>
<evidence type="ECO:0000259" key="3">
    <source>
        <dbReference type="Pfam" id="PF11738"/>
    </source>
</evidence>
<protein>
    <submittedName>
        <fullName evidence="5">Stalk domain-containing protein</fullName>
    </submittedName>
</protein>
<feature type="chain" id="PRO_5047391486" evidence="1">
    <location>
        <begin position="26"/>
        <end position="379"/>
    </location>
</feature>
<dbReference type="EMBL" id="CP120733">
    <property type="protein sequence ID" value="WFD09716.1"/>
    <property type="molecule type" value="Genomic_DNA"/>
</dbReference>
<organism evidence="5 6">
    <name type="scientific">Tepidibacter hydrothermalis</name>
    <dbReference type="NCBI Taxonomy" id="3036126"/>
    <lineage>
        <taxon>Bacteria</taxon>
        <taxon>Bacillati</taxon>
        <taxon>Bacillota</taxon>
        <taxon>Clostridia</taxon>
        <taxon>Peptostreptococcales</taxon>
        <taxon>Peptostreptococcaceae</taxon>
        <taxon>Tepidibacter</taxon>
    </lineage>
</organism>
<dbReference type="Gene3D" id="3.30.565.40">
    <property type="entry name" value="Fervidobacterium nodosum Rt17-B1 like"/>
    <property type="match status" value="1"/>
</dbReference>
<dbReference type="InterPro" id="IPR025303">
    <property type="entry name" value="PdaC"/>
</dbReference>
<name>A0ABY8E9Y4_9FIRM</name>
<dbReference type="Pfam" id="PF07833">
    <property type="entry name" value="Cu_amine_oxidN1"/>
    <property type="match status" value="1"/>
</dbReference>
<evidence type="ECO:0000256" key="1">
    <source>
        <dbReference type="SAM" id="SignalP"/>
    </source>
</evidence>
<dbReference type="Gene3D" id="3.30.457.10">
    <property type="entry name" value="Copper amine oxidase-like, N-terminal domain"/>
    <property type="match status" value="1"/>
</dbReference>
<feature type="domain" description="Copper amine oxidase-like N-terminal" evidence="2">
    <location>
        <begin position="271"/>
        <end position="371"/>
    </location>
</feature>
<dbReference type="Proteomes" id="UP001222800">
    <property type="component" value="Chromosome"/>
</dbReference>
<dbReference type="Pfam" id="PF13739">
    <property type="entry name" value="PdaC"/>
    <property type="match status" value="1"/>
</dbReference>
<dbReference type="Pfam" id="PF11738">
    <property type="entry name" value="DUF3298"/>
    <property type="match status" value="1"/>
</dbReference>
<feature type="domain" description="Deacetylase PdaC" evidence="4">
    <location>
        <begin position="67"/>
        <end position="162"/>
    </location>
</feature>
<proteinExistence type="predicted"/>
<evidence type="ECO:0000313" key="6">
    <source>
        <dbReference type="Proteomes" id="UP001222800"/>
    </source>
</evidence>
<evidence type="ECO:0000259" key="2">
    <source>
        <dbReference type="Pfam" id="PF07833"/>
    </source>
</evidence>
<feature type="domain" description="DUF3298" evidence="3">
    <location>
        <begin position="185"/>
        <end position="256"/>
    </location>
</feature>
<dbReference type="InterPro" id="IPR012854">
    <property type="entry name" value="Cu_amine_oxidase-like_N"/>
</dbReference>
<evidence type="ECO:0000259" key="4">
    <source>
        <dbReference type="Pfam" id="PF13739"/>
    </source>
</evidence>
<sequence length="379" mass="42481">MKMKKIVTLGLASCILLGGVTASHAMYDPNVNYSKIDSTQPRIMLMEGESIAVPISAQTFKVDVKEIKTESEYLIVNARIPQLKGLKDEAYQLSLNENIMKEAMAYINEAEKESKEFAEDCKKNGWEVRPNTVTVQFELKDNSGIDNSIVSLEVIKAFNNGGTGNPEIDFYNISNKDKAEELTLKDLLGEKYKEIADDQIKKQIEQDKDMYFNGIEGFKGISGNQKFYYENGNVVIVFDKYEIAPGATGIPEFKIEIPQDSIGGFHFVLVINNEGIKTNVYQKEDGTIMVPLRLVSEKLGYEVKWIEENRSIEIKKGAQYTSVKPGEDKYFFAKMAPISLGAAPEIKDSTTYVPFKFVSDILKVDASMDETGVITINNK</sequence>
<keyword evidence="6" id="KW-1185">Reference proteome</keyword>
<reference evidence="5 6" key="1">
    <citation type="submission" date="2023-03" db="EMBL/GenBank/DDBJ databases">
        <title>Complete genome sequence of Tepidibacter sp. SWIR-1, isolated from a deep-sea hydrothermal vent.</title>
        <authorList>
            <person name="Li X."/>
        </authorList>
    </citation>
    <scope>NUCLEOTIDE SEQUENCE [LARGE SCALE GENOMIC DNA]</scope>
    <source>
        <strain evidence="5 6">SWIR-1</strain>
    </source>
</reference>
<dbReference type="Gene3D" id="3.90.640.20">
    <property type="entry name" value="Heat-shock cognate protein, ATPase"/>
    <property type="match status" value="1"/>
</dbReference>
<keyword evidence="1" id="KW-0732">Signal</keyword>
<accession>A0ABY8E9Y4</accession>
<gene>
    <name evidence="5" type="ORF">P4S50_15160</name>
</gene>
<dbReference type="RefSeq" id="WP_277731654.1">
    <property type="nucleotide sequence ID" value="NZ_CP120733.1"/>
</dbReference>
<dbReference type="InterPro" id="IPR037126">
    <property type="entry name" value="PdaC/RsiV-like_sf"/>
</dbReference>
<evidence type="ECO:0000313" key="5">
    <source>
        <dbReference type="EMBL" id="WFD09716.1"/>
    </source>
</evidence>
<feature type="signal peptide" evidence="1">
    <location>
        <begin position="1"/>
        <end position="25"/>
    </location>
</feature>